<evidence type="ECO:0000256" key="10">
    <source>
        <dbReference type="HAMAP-Rule" id="MF_00115"/>
    </source>
</evidence>
<dbReference type="PANTHER" id="PTHR30266:SF2">
    <property type="entry name" value="LARGE-CONDUCTANCE MECHANOSENSITIVE CHANNEL"/>
    <property type="match status" value="1"/>
</dbReference>
<dbReference type="PATRIC" id="fig|1300344.3.peg.3172"/>
<dbReference type="Pfam" id="PF01741">
    <property type="entry name" value="MscL"/>
    <property type="match status" value="1"/>
</dbReference>
<evidence type="ECO:0000256" key="4">
    <source>
        <dbReference type="ARBA" id="ARBA00022475"/>
    </source>
</evidence>
<comment type="subunit">
    <text evidence="10">Homopentamer.</text>
</comment>
<evidence type="ECO:0000256" key="7">
    <source>
        <dbReference type="ARBA" id="ARBA00023065"/>
    </source>
</evidence>
<dbReference type="HAMAP" id="MF_00115">
    <property type="entry name" value="MscL"/>
    <property type="match status" value="1"/>
</dbReference>
<sequence>MRNMLDGFKTFIMRGNVIDLAVAVVIGAAFATVVSALTEGILFPLIAAIFGEPDLTKVWAFKINGADFSIGLFLDAVLNFLLVAAALYFCIVFPMNKLAERRARGKEPEPAPVPEPNVVLLAEIRDLLAEQNRRA</sequence>
<keyword evidence="12" id="KW-1185">Reference proteome</keyword>
<comment type="similarity">
    <text evidence="2 10">Belongs to the MscL family.</text>
</comment>
<dbReference type="GO" id="GO:0005886">
    <property type="term" value="C:plasma membrane"/>
    <property type="evidence" value="ECO:0007669"/>
    <property type="project" value="UniProtKB-SubCell"/>
</dbReference>
<gene>
    <name evidence="10 11" type="primary">mscL</name>
    <name evidence="11" type="ORF">I598_3151</name>
</gene>
<dbReference type="SUPFAM" id="SSF81330">
    <property type="entry name" value="Gated mechanosensitive channel"/>
    <property type="match status" value="1"/>
</dbReference>
<dbReference type="InterPro" id="IPR037673">
    <property type="entry name" value="MSC/AndL"/>
</dbReference>
<comment type="subcellular location">
    <subcellularLocation>
        <location evidence="1 10">Cell membrane</location>
        <topology evidence="1 10">Multi-pass membrane protein</topology>
    </subcellularLocation>
</comment>
<dbReference type="Gene3D" id="1.10.1200.120">
    <property type="entry name" value="Large-conductance mechanosensitive channel, MscL, domain 1"/>
    <property type="match status" value="1"/>
</dbReference>
<dbReference type="PANTHER" id="PTHR30266">
    <property type="entry name" value="MECHANOSENSITIVE CHANNEL MSCL"/>
    <property type="match status" value="1"/>
</dbReference>
<dbReference type="EMBL" id="CP014209">
    <property type="protein sequence ID" value="ANC32665.1"/>
    <property type="molecule type" value="Genomic_DNA"/>
</dbReference>
<reference evidence="11 12" key="1">
    <citation type="submission" date="2016-01" db="EMBL/GenBank/DDBJ databases">
        <title>Complete genome sequence of a soil Actinobacterium, Isoptericola dokdonensis DS-3.</title>
        <authorList>
            <person name="Kwon S.-K."/>
            <person name="Kim J.F."/>
        </authorList>
    </citation>
    <scope>NUCLEOTIDE SEQUENCE [LARGE SCALE GENOMIC DNA]</scope>
    <source>
        <strain evidence="11 12">DS-3</strain>
    </source>
</reference>
<dbReference type="GO" id="GO:0008381">
    <property type="term" value="F:mechanosensitive monoatomic ion channel activity"/>
    <property type="evidence" value="ECO:0007669"/>
    <property type="project" value="UniProtKB-UniRule"/>
</dbReference>
<organism evidence="11 12">
    <name type="scientific">Isoptericola dokdonensis DS-3</name>
    <dbReference type="NCBI Taxonomy" id="1300344"/>
    <lineage>
        <taxon>Bacteria</taxon>
        <taxon>Bacillati</taxon>
        <taxon>Actinomycetota</taxon>
        <taxon>Actinomycetes</taxon>
        <taxon>Micrococcales</taxon>
        <taxon>Promicromonosporaceae</taxon>
        <taxon>Isoptericola</taxon>
    </lineage>
</organism>
<evidence type="ECO:0000256" key="2">
    <source>
        <dbReference type="ARBA" id="ARBA00007254"/>
    </source>
</evidence>
<dbReference type="InterPro" id="IPR001185">
    <property type="entry name" value="MS_channel"/>
</dbReference>
<dbReference type="PROSITE" id="PS01327">
    <property type="entry name" value="MSCL"/>
    <property type="match status" value="1"/>
</dbReference>
<dbReference type="AlphaFoldDB" id="A0A161I3I9"/>
<feature type="transmembrane region" description="Helical" evidence="10">
    <location>
        <begin position="20"/>
        <end position="50"/>
    </location>
</feature>
<name>A0A161I3I9_9MICO</name>
<keyword evidence="8 10" id="KW-0472">Membrane</keyword>
<dbReference type="PRINTS" id="PR01264">
    <property type="entry name" value="MECHCHANNEL"/>
</dbReference>
<evidence type="ECO:0000256" key="8">
    <source>
        <dbReference type="ARBA" id="ARBA00023136"/>
    </source>
</evidence>
<evidence type="ECO:0000256" key="6">
    <source>
        <dbReference type="ARBA" id="ARBA00022989"/>
    </source>
</evidence>
<keyword evidence="7 10" id="KW-0406">Ion transport</keyword>
<dbReference type="Proteomes" id="UP000076794">
    <property type="component" value="Chromosome"/>
</dbReference>
<comment type="function">
    <text evidence="10">Channel that opens in response to stretch forces in the membrane lipid bilayer. May participate in the regulation of osmotic pressure changes within the cell.</text>
</comment>
<evidence type="ECO:0000256" key="5">
    <source>
        <dbReference type="ARBA" id="ARBA00022692"/>
    </source>
</evidence>
<keyword evidence="5 10" id="KW-0812">Transmembrane</keyword>
<keyword evidence="9 10" id="KW-0407">Ion channel</keyword>
<dbReference type="KEGG" id="ido:I598_3151"/>
<feature type="transmembrane region" description="Helical" evidence="10">
    <location>
        <begin position="70"/>
        <end position="94"/>
    </location>
</feature>
<keyword evidence="4 10" id="KW-1003">Cell membrane</keyword>
<dbReference type="InterPro" id="IPR036019">
    <property type="entry name" value="MscL_channel"/>
</dbReference>
<proteinExistence type="inferred from homology"/>
<evidence type="ECO:0000313" key="12">
    <source>
        <dbReference type="Proteomes" id="UP000076794"/>
    </source>
</evidence>
<evidence type="ECO:0000256" key="9">
    <source>
        <dbReference type="ARBA" id="ARBA00023303"/>
    </source>
</evidence>
<keyword evidence="3 10" id="KW-0813">Transport</keyword>
<evidence type="ECO:0000256" key="1">
    <source>
        <dbReference type="ARBA" id="ARBA00004651"/>
    </source>
</evidence>
<evidence type="ECO:0000256" key="3">
    <source>
        <dbReference type="ARBA" id="ARBA00022448"/>
    </source>
</evidence>
<dbReference type="STRING" id="1300344.I598_3151"/>
<dbReference type="NCBIfam" id="TIGR00220">
    <property type="entry name" value="mscL"/>
    <property type="match status" value="1"/>
</dbReference>
<keyword evidence="6 10" id="KW-1133">Transmembrane helix</keyword>
<evidence type="ECO:0000313" key="11">
    <source>
        <dbReference type="EMBL" id="ANC32665.1"/>
    </source>
</evidence>
<protein>
    <recommendedName>
        <fullName evidence="10">Large-conductance mechanosensitive channel</fullName>
    </recommendedName>
</protein>
<accession>A0A161I3I9</accession>
<dbReference type="InterPro" id="IPR019823">
    <property type="entry name" value="Mechanosensitive_channel_CS"/>
</dbReference>